<dbReference type="Proteomes" id="UP001302274">
    <property type="component" value="Unassembled WGS sequence"/>
</dbReference>
<organism evidence="1 2">
    <name type="scientific">Bacteriovorax antarcticus</name>
    <dbReference type="NCBI Taxonomy" id="3088717"/>
    <lineage>
        <taxon>Bacteria</taxon>
        <taxon>Pseudomonadati</taxon>
        <taxon>Bdellovibrionota</taxon>
        <taxon>Bacteriovoracia</taxon>
        <taxon>Bacteriovoracales</taxon>
        <taxon>Bacteriovoracaceae</taxon>
        <taxon>Bacteriovorax</taxon>
    </lineage>
</organism>
<accession>A0ABU5VNS5</accession>
<dbReference type="RefSeq" id="WP_323574172.1">
    <property type="nucleotide sequence ID" value="NZ_JAYGJQ010000001.1"/>
</dbReference>
<comment type="caution">
    <text evidence="1">The sequence shown here is derived from an EMBL/GenBank/DDBJ whole genome shotgun (WGS) entry which is preliminary data.</text>
</comment>
<gene>
    <name evidence="1" type="ORF">SHI21_00685</name>
</gene>
<keyword evidence="2" id="KW-1185">Reference proteome</keyword>
<evidence type="ECO:0000313" key="2">
    <source>
        <dbReference type="Proteomes" id="UP001302274"/>
    </source>
</evidence>
<evidence type="ECO:0000313" key="1">
    <source>
        <dbReference type="EMBL" id="MEA9354699.1"/>
    </source>
</evidence>
<name>A0ABU5VNS5_9BACT</name>
<sequence length="143" mass="16714">MTSLNKDSKNNSSLNLAFESIESCFGYVDYITAQIHKLIENYNQGNMDLANQNFVEVIELMDLYIQLVSRVYRVLRVEIPTMHKDESIQKLEIHLLSVMKALLQAKEKNDTIMLCDLLEYELADNLTQWKIKVLPELKKLKNY</sequence>
<protein>
    <submittedName>
        <fullName evidence="1">Uncharacterized protein</fullName>
    </submittedName>
</protein>
<proteinExistence type="predicted"/>
<reference evidence="1 2" key="1">
    <citation type="submission" date="2023-11" db="EMBL/GenBank/DDBJ databases">
        <title>A Novel Polar Bacteriovorax (B. antarcticus) Isolated from the Biocrust in Antarctica.</title>
        <authorList>
            <person name="Mun W."/>
            <person name="Choi S.Y."/>
            <person name="Mitchell R.J."/>
        </authorList>
    </citation>
    <scope>NUCLEOTIDE SEQUENCE [LARGE SCALE GENOMIC DNA]</scope>
    <source>
        <strain evidence="1 2">PP10</strain>
    </source>
</reference>
<dbReference type="EMBL" id="JAYGJQ010000001">
    <property type="protein sequence ID" value="MEA9354699.1"/>
    <property type="molecule type" value="Genomic_DNA"/>
</dbReference>